<sequence length="202" mass="22628">MTQEKMNENLKYYQKNAERLALQYDSVAFEDVHKDWLTFIPKTGSVLDIGAGSGRDARYLASKGLKVVAVEPVLDLINYATSTSSQFDISWLQDFLPNIEEVKDLGIKFNLILLSAVWMHLSSQEKQLSIQNLAPLLKPNGKLVLTLRHGQFTDGRIAFPVSEDEVVMLGKKNGLSMVAKTESTDDQLGRADVVWQTIVLEN</sequence>
<dbReference type="CDD" id="cd02440">
    <property type="entry name" value="AdoMet_MTases"/>
    <property type="match status" value="1"/>
</dbReference>
<dbReference type="PANTHER" id="PTHR43861">
    <property type="entry name" value="TRANS-ACONITATE 2-METHYLTRANSFERASE-RELATED"/>
    <property type="match status" value="1"/>
</dbReference>
<dbReference type="RefSeq" id="WP_343858848.1">
    <property type="nucleotide sequence ID" value="NZ_BAAAFD010000004.1"/>
</dbReference>
<evidence type="ECO:0000256" key="1">
    <source>
        <dbReference type="ARBA" id="ARBA00022679"/>
    </source>
</evidence>
<keyword evidence="1" id="KW-0808">Transferase</keyword>
<comment type="caution">
    <text evidence="2">The sequence shown here is derived from an EMBL/GenBank/DDBJ whole genome shotgun (WGS) entry which is preliminary data.</text>
</comment>
<evidence type="ECO:0000313" key="2">
    <source>
        <dbReference type="EMBL" id="GAA0856273.1"/>
    </source>
</evidence>
<dbReference type="Proteomes" id="UP001500359">
    <property type="component" value="Unassembled WGS sequence"/>
</dbReference>
<dbReference type="PANTHER" id="PTHR43861:SF3">
    <property type="entry name" value="PUTATIVE (AFU_ORTHOLOGUE AFUA_2G14390)-RELATED"/>
    <property type="match status" value="1"/>
</dbReference>
<dbReference type="InterPro" id="IPR029063">
    <property type="entry name" value="SAM-dependent_MTases_sf"/>
</dbReference>
<name>A0ABN1LHV3_9ALTE</name>
<organism evidence="2 3">
    <name type="scientific">Aliiglaciecola litoralis</name>
    <dbReference type="NCBI Taxonomy" id="582857"/>
    <lineage>
        <taxon>Bacteria</taxon>
        <taxon>Pseudomonadati</taxon>
        <taxon>Pseudomonadota</taxon>
        <taxon>Gammaproteobacteria</taxon>
        <taxon>Alteromonadales</taxon>
        <taxon>Alteromonadaceae</taxon>
        <taxon>Aliiglaciecola</taxon>
    </lineage>
</organism>
<dbReference type="SUPFAM" id="SSF53335">
    <property type="entry name" value="S-adenosyl-L-methionine-dependent methyltransferases"/>
    <property type="match status" value="1"/>
</dbReference>
<dbReference type="Pfam" id="PF13489">
    <property type="entry name" value="Methyltransf_23"/>
    <property type="match status" value="1"/>
</dbReference>
<dbReference type="Gene3D" id="3.40.50.150">
    <property type="entry name" value="Vaccinia Virus protein VP39"/>
    <property type="match status" value="1"/>
</dbReference>
<evidence type="ECO:0008006" key="4">
    <source>
        <dbReference type="Google" id="ProtNLM"/>
    </source>
</evidence>
<proteinExistence type="predicted"/>
<accession>A0ABN1LHV3</accession>
<dbReference type="EMBL" id="BAAAFD010000004">
    <property type="protein sequence ID" value="GAA0856273.1"/>
    <property type="molecule type" value="Genomic_DNA"/>
</dbReference>
<gene>
    <name evidence="2" type="ORF">GCM10009114_17530</name>
</gene>
<protein>
    <recommendedName>
        <fullName evidence="4">Methyltransferase domain-containing protein</fullName>
    </recommendedName>
</protein>
<keyword evidence="3" id="KW-1185">Reference proteome</keyword>
<evidence type="ECO:0000313" key="3">
    <source>
        <dbReference type="Proteomes" id="UP001500359"/>
    </source>
</evidence>
<reference evidence="2 3" key="1">
    <citation type="journal article" date="2019" name="Int. J. Syst. Evol. Microbiol.">
        <title>The Global Catalogue of Microorganisms (GCM) 10K type strain sequencing project: providing services to taxonomists for standard genome sequencing and annotation.</title>
        <authorList>
            <consortium name="The Broad Institute Genomics Platform"/>
            <consortium name="The Broad Institute Genome Sequencing Center for Infectious Disease"/>
            <person name="Wu L."/>
            <person name="Ma J."/>
        </authorList>
    </citation>
    <scope>NUCLEOTIDE SEQUENCE [LARGE SCALE GENOMIC DNA]</scope>
    <source>
        <strain evidence="2 3">JCM 15896</strain>
    </source>
</reference>